<gene>
    <name evidence="3" type="ORF">SAE02_60290</name>
</gene>
<organism evidence="3 4">
    <name type="scientific">Skermanella aerolata</name>
    <dbReference type="NCBI Taxonomy" id="393310"/>
    <lineage>
        <taxon>Bacteria</taxon>
        <taxon>Pseudomonadati</taxon>
        <taxon>Pseudomonadota</taxon>
        <taxon>Alphaproteobacteria</taxon>
        <taxon>Rhodospirillales</taxon>
        <taxon>Azospirillaceae</taxon>
        <taxon>Skermanella</taxon>
    </lineage>
</organism>
<feature type="compositionally biased region" description="Basic and acidic residues" evidence="1">
    <location>
        <begin position="33"/>
        <end position="51"/>
    </location>
</feature>
<feature type="signal peptide" evidence="2">
    <location>
        <begin position="1"/>
        <end position="22"/>
    </location>
</feature>
<dbReference type="Proteomes" id="UP000321523">
    <property type="component" value="Unassembled WGS sequence"/>
</dbReference>
<dbReference type="RefSeq" id="WP_044437457.1">
    <property type="nucleotide sequence ID" value="NZ_BJYZ01000032.1"/>
</dbReference>
<accession>A0A512DZI2</accession>
<protein>
    <submittedName>
        <fullName evidence="3">Uncharacterized protein</fullName>
    </submittedName>
</protein>
<dbReference type="OrthoDB" id="10002302at2"/>
<keyword evidence="4" id="KW-1185">Reference proteome</keyword>
<name>A0A512DZI2_9PROT</name>
<dbReference type="EMBL" id="BJYZ01000032">
    <property type="protein sequence ID" value="GEO41881.1"/>
    <property type="molecule type" value="Genomic_DNA"/>
</dbReference>
<evidence type="ECO:0000313" key="4">
    <source>
        <dbReference type="Proteomes" id="UP000321523"/>
    </source>
</evidence>
<evidence type="ECO:0000256" key="2">
    <source>
        <dbReference type="SAM" id="SignalP"/>
    </source>
</evidence>
<keyword evidence="2" id="KW-0732">Signal</keyword>
<reference evidence="3 4" key="1">
    <citation type="submission" date="2019-07" db="EMBL/GenBank/DDBJ databases">
        <title>Whole genome shotgun sequence of Skermanella aerolata NBRC 106429.</title>
        <authorList>
            <person name="Hosoyama A."/>
            <person name="Uohara A."/>
            <person name="Ohji S."/>
            <person name="Ichikawa N."/>
        </authorList>
    </citation>
    <scope>NUCLEOTIDE SEQUENCE [LARGE SCALE GENOMIC DNA]</scope>
    <source>
        <strain evidence="3 4">NBRC 106429</strain>
    </source>
</reference>
<feature type="region of interest" description="Disordered" evidence="1">
    <location>
        <begin position="33"/>
        <end position="87"/>
    </location>
</feature>
<sequence length="171" mass="18280">MLKFVACAVALSIAGMAVPLMADAKEGSDFGREAIREAKRNNENKGADDKGGLAGPVADDKGGATGPAADDKGGANEPGDDRDKLGLDRDVKNCYVYVPSDRMPEPYLRFKSAADRARLEAEATLLATATVIYADDITQFHDLNDDSAKTFSLKAEQFRIRHRLGARGCSS</sequence>
<dbReference type="AlphaFoldDB" id="A0A512DZI2"/>
<evidence type="ECO:0000313" key="3">
    <source>
        <dbReference type="EMBL" id="GEO41881.1"/>
    </source>
</evidence>
<feature type="chain" id="PRO_5022175046" evidence="2">
    <location>
        <begin position="23"/>
        <end position="171"/>
    </location>
</feature>
<evidence type="ECO:0000256" key="1">
    <source>
        <dbReference type="SAM" id="MobiDB-lite"/>
    </source>
</evidence>
<feature type="compositionally biased region" description="Basic and acidic residues" evidence="1">
    <location>
        <begin position="69"/>
        <end position="87"/>
    </location>
</feature>
<proteinExistence type="predicted"/>
<comment type="caution">
    <text evidence="3">The sequence shown here is derived from an EMBL/GenBank/DDBJ whole genome shotgun (WGS) entry which is preliminary data.</text>
</comment>